<keyword evidence="9" id="KW-0406">Ion transport</keyword>
<dbReference type="InterPro" id="IPR045861">
    <property type="entry name" value="CorA_cytoplasmic_dom"/>
</dbReference>
<sequence>MTSILVPHARILALKLDGKGGAETLQSGWPFPDSATWLHLDYSAPEAYQWLKTTTLLPEEVRESLQGESNRPKLVKVDGGLLLTLRCLYRQHGSQRAHMEAIRIFVTPQLIISTRRRHIQAAEEIVQDLARHAGPLNCADWLVDLCEHITAQAGDLLDDFQEQITKLEQSLLAERSIERAELTTIRQQLIVLRRYLAPQRDLFSRLSNEKIAWLEADDQRHLGEIAGRLSRWLDDLDASSARCALLADELHARTAELMTRRTYVMSMLAMVFLPATFLTGLFGVNLGGIPGGESAQGFATFVLILVGLIIALGIWLWRHRWL</sequence>
<dbReference type="PANTHER" id="PTHR46494">
    <property type="entry name" value="CORA FAMILY METAL ION TRANSPORTER (EUROFUNG)"/>
    <property type="match status" value="1"/>
</dbReference>
<evidence type="ECO:0000256" key="2">
    <source>
        <dbReference type="ARBA" id="ARBA00009765"/>
    </source>
</evidence>
<keyword evidence="7" id="KW-0862">Zinc</keyword>
<name>A0ABV8CLS7_9GAMM</name>
<keyword evidence="8 11" id="KW-1133">Transmembrane helix</keyword>
<keyword evidence="3" id="KW-0813">Transport</keyword>
<evidence type="ECO:0000313" key="12">
    <source>
        <dbReference type="EMBL" id="MFC3913013.1"/>
    </source>
</evidence>
<evidence type="ECO:0000256" key="4">
    <source>
        <dbReference type="ARBA" id="ARBA00022475"/>
    </source>
</evidence>
<evidence type="ECO:0000256" key="1">
    <source>
        <dbReference type="ARBA" id="ARBA00004651"/>
    </source>
</evidence>
<dbReference type="EMBL" id="JBHSAF010000005">
    <property type="protein sequence ID" value="MFC3913013.1"/>
    <property type="molecule type" value="Genomic_DNA"/>
</dbReference>
<keyword evidence="4" id="KW-1003">Cell membrane</keyword>
<evidence type="ECO:0000256" key="8">
    <source>
        <dbReference type="ARBA" id="ARBA00022989"/>
    </source>
</evidence>
<dbReference type="NCBIfam" id="NF007092">
    <property type="entry name" value="PRK09546.1"/>
    <property type="match status" value="1"/>
</dbReference>
<dbReference type="SUPFAM" id="SSF144083">
    <property type="entry name" value="Magnesium transport protein CorA, transmembrane region"/>
    <property type="match status" value="1"/>
</dbReference>
<evidence type="ECO:0000256" key="3">
    <source>
        <dbReference type="ARBA" id="ARBA00022448"/>
    </source>
</evidence>
<dbReference type="Proteomes" id="UP001595692">
    <property type="component" value="Unassembled WGS sequence"/>
</dbReference>
<evidence type="ECO:0000256" key="6">
    <source>
        <dbReference type="ARBA" id="ARBA00022692"/>
    </source>
</evidence>
<dbReference type="Pfam" id="PF01544">
    <property type="entry name" value="CorA"/>
    <property type="match status" value="1"/>
</dbReference>
<dbReference type="PANTHER" id="PTHR46494:SF3">
    <property type="entry name" value="ZINC TRANSPORT PROTEIN ZNTB"/>
    <property type="match status" value="1"/>
</dbReference>
<evidence type="ECO:0000256" key="9">
    <source>
        <dbReference type="ARBA" id="ARBA00023065"/>
    </source>
</evidence>
<reference evidence="13" key="1">
    <citation type="journal article" date="2019" name="Int. J. Syst. Evol. Microbiol.">
        <title>The Global Catalogue of Microorganisms (GCM) 10K type strain sequencing project: providing services to taxonomists for standard genome sequencing and annotation.</title>
        <authorList>
            <consortium name="The Broad Institute Genomics Platform"/>
            <consortium name="The Broad Institute Genome Sequencing Center for Infectious Disease"/>
            <person name="Wu L."/>
            <person name="Ma J."/>
        </authorList>
    </citation>
    <scope>NUCLEOTIDE SEQUENCE [LARGE SCALE GENOMIC DNA]</scope>
    <source>
        <strain evidence="13">CCUG 54939</strain>
    </source>
</reference>
<dbReference type="InterPro" id="IPR045863">
    <property type="entry name" value="CorA_TM1_TM2"/>
</dbReference>
<dbReference type="RefSeq" id="WP_377151240.1">
    <property type="nucleotide sequence ID" value="NZ_JBHSAF010000005.1"/>
</dbReference>
<evidence type="ECO:0000256" key="5">
    <source>
        <dbReference type="ARBA" id="ARBA00022519"/>
    </source>
</evidence>
<dbReference type="Gene3D" id="3.30.460.20">
    <property type="entry name" value="CorA soluble domain-like"/>
    <property type="match status" value="1"/>
</dbReference>
<proteinExistence type="inferred from homology"/>
<evidence type="ECO:0000256" key="11">
    <source>
        <dbReference type="SAM" id="Phobius"/>
    </source>
</evidence>
<evidence type="ECO:0000256" key="10">
    <source>
        <dbReference type="ARBA" id="ARBA00023136"/>
    </source>
</evidence>
<dbReference type="SUPFAM" id="SSF143865">
    <property type="entry name" value="CorA soluble domain-like"/>
    <property type="match status" value="1"/>
</dbReference>
<keyword evidence="13" id="KW-1185">Reference proteome</keyword>
<organism evidence="12 13">
    <name type="scientific">Pseudaeromonas sharmana</name>
    <dbReference type="NCBI Taxonomy" id="328412"/>
    <lineage>
        <taxon>Bacteria</taxon>
        <taxon>Pseudomonadati</taxon>
        <taxon>Pseudomonadota</taxon>
        <taxon>Gammaproteobacteria</taxon>
        <taxon>Aeromonadales</taxon>
        <taxon>Aeromonadaceae</taxon>
        <taxon>Pseudaeromonas</taxon>
    </lineage>
</organism>
<feature type="transmembrane region" description="Helical" evidence="11">
    <location>
        <begin position="263"/>
        <end position="286"/>
    </location>
</feature>
<dbReference type="InterPro" id="IPR002523">
    <property type="entry name" value="MgTranspt_CorA/ZnTranspt_ZntB"/>
</dbReference>
<comment type="subcellular location">
    <subcellularLocation>
        <location evidence="1">Cell membrane</location>
        <topology evidence="1">Multi-pass membrane protein</topology>
    </subcellularLocation>
</comment>
<keyword evidence="6 11" id="KW-0812">Transmembrane</keyword>
<feature type="transmembrane region" description="Helical" evidence="11">
    <location>
        <begin position="298"/>
        <end position="317"/>
    </location>
</feature>
<evidence type="ECO:0000256" key="7">
    <source>
        <dbReference type="ARBA" id="ARBA00022833"/>
    </source>
</evidence>
<dbReference type="CDD" id="cd12833">
    <property type="entry name" value="ZntB-like_1"/>
    <property type="match status" value="1"/>
</dbReference>
<protein>
    <submittedName>
        <fullName evidence="12">Zinc transporter ZntB</fullName>
    </submittedName>
</protein>
<comment type="caution">
    <text evidence="12">The sequence shown here is derived from an EMBL/GenBank/DDBJ whole genome shotgun (WGS) entry which is preliminary data.</text>
</comment>
<gene>
    <name evidence="12" type="primary">zntB</name>
    <name evidence="12" type="ORF">ACFOSS_05975</name>
</gene>
<accession>A0ABV8CLS7</accession>
<keyword evidence="10 11" id="KW-0472">Membrane</keyword>
<comment type="similarity">
    <text evidence="2">Belongs to the CorA metal ion transporter (MIT) (TC 1.A.35) family.</text>
</comment>
<evidence type="ECO:0000313" key="13">
    <source>
        <dbReference type="Proteomes" id="UP001595692"/>
    </source>
</evidence>
<dbReference type="Gene3D" id="1.20.58.340">
    <property type="entry name" value="Magnesium transport protein CorA, transmembrane region"/>
    <property type="match status" value="2"/>
</dbReference>
<keyword evidence="5" id="KW-0997">Cell inner membrane</keyword>